<protein>
    <submittedName>
        <fullName evidence="3">Acetyltransferase (GNAT) family protein</fullName>
    </submittedName>
</protein>
<evidence type="ECO:0000259" key="1">
    <source>
        <dbReference type="PROSITE" id="PS51186"/>
    </source>
</evidence>
<sequence length="91" mass="10238">MEQTIQQKKGKLFIGDEEQPKAQLLFEEKENTMVITSTVVAPSERGQGLGTDLIDFAVNYARKHKLKIDPVCSFAQGVIQNTPEYEVVLKK</sequence>
<dbReference type="Gene3D" id="3.40.630.30">
    <property type="match status" value="1"/>
</dbReference>
<accession>A0A024P957</accession>
<evidence type="ECO:0000259" key="2">
    <source>
        <dbReference type="PROSITE" id="PS51729"/>
    </source>
</evidence>
<feature type="domain" description="N-acetyltransferase" evidence="2">
    <location>
        <begin position="4"/>
        <end position="90"/>
    </location>
</feature>
<dbReference type="GO" id="GO:0016747">
    <property type="term" value="F:acyltransferase activity, transferring groups other than amino-acyl groups"/>
    <property type="evidence" value="ECO:0007669"/>
    <property type="project" value="InterPro"/>
</dbReference>
<dbReference type="Proteomes" id="UP000028868">
    <property type="component" value="Unassembled WGS sequence"/>
</dbReference>
<dbReference type="Pfam" id="PF14542">
    <property type="entry name" value="Acetyltransf_CG"/>
    <property type="match status" value="1"/>
</dbReference>
<reference evidence="4" key="1">
    <citation type="submission" date="2014-03" db="EMBL/GenBank/DDBJ databases">
        <authorList>
            <person name="Urmite Genomes U."/>
        </authorList>
    </citation>
    <scope>NUCLEOTIDE SEQUENCE [LARGE SCALE GENOMIC DNA]</scope>
    <source>
        <strain evidence="4">HD-03</strain>
    </source>
</reference>
<dbReference type="InterPro" id="IPR016181">
    <property type="entry name" value="Acyl_CoA_acyltransferase"/>
</dbReference>
<dbReference type="EMBL" id="CCDI010000006">
    <property type="protein sequence ID" value="CDQ25480.1"/>
    <property type="molecule type" value="Genomic_DNA"/>
</dbReference>
<reference evidence="3 4" key="2">
    <citation type="submission" date="2014-05" db="EMBL/GenBank/DDBJ databases">
        <title>Draft genome sequence of Halobacillus karajensis HK-03.</title>
        <authorList>
            <person name="Khelaifia S."/>
            <person name="Croce O."/>
            <person name="Lagier J.C."/>
            <person name="Raoult D."/>
        </authorList>
    </citation>
    <scope>NUCLEOTIDE SEQUENCE [LARGE SCALE GENOMIC DNA]</scope>
    <source>
        <strain evidence="3 4">HD-03</strain>
    </source>
</reference>
<dbReference type="OrthoDB" id="9793389at2"/>
<evidence type="ECO:0000313" key="3">
    <source>
        <dbReference type="EMBL" id="CDQ25480.1"/>
    </source>
</evidence>
<dbReference type="PANTHER" id="PTHR31435:SF10">
    <property type="entry name" value="BSR4717 PROTEIN"/>
    <property type="match status" value="1"/>
</dbReference>
<dbReference type="InterPro" id="IPR031165">
    <property type="entry name" value="GNAT_YJDJ"/>
</dbReference>
<dbReference type="CDD" id="cd04301">
    <property type="entry name" value="NAT_SF"/>
    <property type="match status" value="1"/>
</dbReference>
<dbReference type="PROSITE" id="PS51186">
    <property type="entry name" value="GNAT"/>
    <property type="match status" value="1"/>
</dbReference>
<dbReference type="RefSeq" id="WP_035511236.1">
    <property type="nucleotide sequence ID" value="NZ_CCDH010000006.1"/>
</dbReference>
<dbReference type="AlphaFoldDB" id="A0A024P957"/>
<feature type="domain" description="N-acetyltransferase" evidence="1">
    <location>
        <begin position="1"/>
        <end position="91"/>
    </location>
</feature>
<dbReference type="SUPFAM" id="SSF55729">
    <property type="entry name" value="Acyl-CoA N-acyltransferases (Nat)"/>
    <property type="match status" value="1"/>
</dbReference>
<dbReference type="PROSITE" id="PS51729">
    <property type="entry name" value="GNAT_YJDJ"/>
    <property type="match status" value="1"/>
</dbReference>
<name>A0A024P957_9BACI</name>
<dbReference type="InterPro" id="IPR000182">
    <property type="entry name" value="GNAT_dom"/>
</dbReference>
<proteinExistence type="predicted"/>
<keyword evidence="4" id="KW-1185">Reference proteome</keyword>
<dbReference type="PANTHER" id="PTHR31435">
    <property type="entry name" value="PROTEIN NATD1"/>
    <property type="match status" value="1"/>
</dbReference>
<organism evidence="3 4">
    <name type="scientific">Halobacillus karajensis</name>
    <dbReference type="NCBI Taxonomy" id="195088"/>
    <lineage>
        <taxon>Bacteria</taxon>
        <taxon>Bacillati</taxon>
        <taxon>Bacillota</taxon>
        <taxon>Bacilli</taxon>
        <taxon>Bacillales</taxon>
        <taxon>Bacillaceae</taxon>
        <taxon>Halobacillus</taxon>
    </lineage>
</organism>
<dbReference type="InterPro" id="IPR045057">
    <property type="entry name" value="Gcn5-rel_NAT"/>
</dbReference>
<comment type="caution">
    <text evidence="3">The sequence shown here is derived from an EMBL/GenBank/DDBJ whole genome shotgun (WGS) entry which is preliminary data.</text>
</comment>
<gene>
    <name evidence="3" type="ORF">BN983_03826</name>
</gene>
<evidence type="ECO:0000313" key="4">
    <source>
        <dbReference type="Proteomes" id="UP000028868"/>
    </source>
</evidence>